<name>A0A505IE51_ASPNG</name>
<sequence length="125" mass="13543">MTMGFRDPQYLPQFPAIALLDSTHLHYLGGPPAEYFSASAAGGSREKESQCNQGQSARQFRRIPHSSAVPAYTIGLRPPTTLFGTILRVSDETLDALAVITPLKNTVNIEYIDILGKLKVVAGAQ</sequence>
<evidence type="ECO:0000313" key="3">
    <source>
        <dbReference type="Proteomes" id="UP000197666"/>
    </source>
</evidence>
<feature type="region of interest" description="Disordered" evidence="1">
    <location>
        <begin position="38"/>
        <end position="60"/>
    </location>
</feature>
<comment type="caution">
    <text evidence="2">The sequence shown here is derived from an EMBL/GenBank/DDBJ whole genome shotgun (WGS) entry which is preliminary data.</text>
</comment>
<evidence type="ECO:0000256" key="1">
    <source>
        <dbReference type="SAM" id="MobiDB-lite"/>
    </source>
</evidence>
<protein>
    <submittedName>
        <fullName evidence="2">Uncharacterized protein</fullName>
    </submittedName>
</protein>
<reference evidence="3" key="1">
    <citation type="submission" date="2018-10" db="EMBL/GenBank/DDBJ databases">
        <title>FDA dAtabase for Regulatory Grade micrObial Sequences (FDA-ARGOS): Supporting development and validation of Infectious Disease Dx tests.</title>
        <authorList>
            <person name="Kerrigan L."/>
            <person name="Tallon L."/>
            <person name="Sadzewicz L."/>
            <person name="Sengamalay N."/>
            <person name="Ott S."/>
            <person name="Godinez A."/>
            <person name="Nagaraj S."/>
            <person name="Vavikolanu K."/>
            <person name="Nadendla S."/>
            <person name="George J."/>
            <person name="Sichtig H."/>
        </authorList>
    </citation>
    <scope>NUCLEOTIDE SEQUENCE [LARGE SCALE GENOMIC DNA]</scope>
    <source>
        <strain evidence="3">FDAARGOS_311</strain>
    </source>
</reference>
<dbReference type="AlphaFoldDB" id="A0A505IE51"/>
<dbReference type="Proteomes" id="UP000197666">
    <property type="component" value="Unassembled WGS sequence"/>
</dbReference>
<gene>
    <name evidence="2" type="ORF">CAN33_0048060</name>
</gene>
<organism evidence="2 3">
    <name type="scientific">Aspergillus niger</name>
    <dbReference type="NCBI Taxonomy" id="5061"/>
    <lineage>
        <taxon>Eukaryota</taxon>
        <taxon>Fungi</taxon>
        <taxon>Dikarya</taxon>
        <taxon>Ascomycota</taxon>
        <taxon>Pezizomycotina</taxon>
        <taxon>Eurotiomycetes</taxon>
        <taxon>Eurotiomycetidae</taxon>
        <taxon>Eurotiales</taxon>
        <taxon>Aspergillaceae</taxon>
        <taxon>Aspergillus</taxon>
        <taxon>Aspergillus subgen. Circumdati</taxon>
    </lineage>
</organism>
<accession>A0A505IE51</accession>
<proteinExistence type="predicted"/>
<dbReference type="EMBL" id="NKJJ02000004">
    <property type="protein sequence ID" value="TPR11307.1"/>
    <property type="molecule type" value="Genomic_DNA"/>
</dbReference>
<evidence type="ECO:0000313" key="2">
    <source>
        <dbReference type="EMBL" id="TPR11307.1"/>
    </source>
</evidence>